<keyword evidence="4 8" id="KW-0489">Methyltransferase</keyword>
<keyword evidence="3" id="KW-0169">Cobalamin biosynthesis</keyword>
<evidence type="ECO:0000259" key="7">
    <source>
        <dbReference type="Pfam" id="PF00590"/>
    </source>
</evidence>
<dbReference type="PANTHER" id="PTHR43467:SF2">
    <property type="entry name" value="COBALT-PRECORRIN-2 C(20)-METHYLTRANSFERASE"/>
    <property type="match status" value="1"/>
</dbReference>
<dbReference type="InterPro" id="IPR035996">
    <property type="entry name" value="4pyrrol_Methylase_sf"/>
</dbReference>
<evidence type="ECO:0000256" key="5">
    <source>
        <dbReference type="ARBA" id="ARBA00022679"/>
    </source>
</evidence>
<dbReference type="InterPro" id="IPR014777">
    <property type="entry name" value="4pyrrole_Mease_sub1"/>
</dbReference>
<proteinExistence type="inferred from homology"/>
<name>A0A3B1BD41_9ZZZZ</name>
<dbReference type="InterPro" id="IPR014776">
    <property type="entry name" value="4pyrrole_Mease_sub2"/>
</dbReference>
<organism evidence="8">
    <name type="scientific">hydrothermal vent metagenome</name>
    <dbReference type="NCBI Taxonomy" id="652676"/>
    <lineage>
        <taxon>unclassified sequences</taxon>
        <taxon>metagenomes</taxon>
        <taxon>ecological metagenomes</taxon>
    </lineage>
</organism>
<dbReference type="Gene3D" id="3.30.950.10">
    <property type="entry name" value="Methyltransferase, Cobalt-precorrin-4 Transmethylase, Domain 2"/>
    <property type="match status" value="1"/>
</dbReference>
<dbReference type="UniPathway" id="UPA00148"/>
<accession>A0A3B1BD41</accession>
<evidence type="ECO:0000256" key="1">
    <source>
        <dbReference type="ARBA" id="ARBA00004953"/>
    </source>
</evidence>
<evidence type="ECO:0000256" key="3">
    <source>
        <dbReference type="ARBA" id="ARBA00022573"/>
    </source>
</evidence>
<dbReference type="PANTHER" id="PTHR43467">
    <property type="entry name" value="COBALT-PRECORRIN-2 C(20)-METHYLTRANSFERASE"/>
    <property type="match status" value="1"/>
</dbReference>
<dbReference type="AlphaFoldDB" id="A0A3B1BD41"/>
<sequence length="264" mass="28979">MSTKPSGILYGVSLGPGDPDLITRHAWSLLQRSDAVWTYPVRSKKSDSYALDIVLRAGLSLPAASQALVFPMTHDQDKLAKYWLQAAEIIIERLHAGQDVLFLVEGDASTYSTYGHLARTVISLDENIQVETVAGVCSFNAAAAKLQTSLADTDETIAIIPASYGVTVIDELLKQFDTLVLLKVKPLMDEIIELLTQRNILQHSQFIEKVGTPDEHIVKDVASLKGITVNYLSLLLVKNPHRERGELIRGCRKKPDTEKTGGSS</sequence>
<reference evidence="8" key="1">
    <citation type="submission" date="2018-06" db="EMBL/GenBank/DDBJ databases">
        <authorList>
            <person name="Zhirakovskaya E."/>
        </authorList>
    </citation>
    <scope>NUCLEOTIDE SEQUENCE</scope>
</reference>
<dbReference type="Pfam" id="PF00590">
    <property type="entry name" value="TP_methylase"/>
    <property type="match status" value="1"/>
</dbReference>
<protein>
    <submittedName>
        <fullName evidence="8">Cobalt-precorrin-2 C(20)-methyltransferase</fullName>
        <ecNumber evidence="8">2.1.1.151</ecNumber>
    </submittedName>
</protein>
<keyword evidence="6" id="KW-0949">S-adenosyl-L-methionine</keyword>
<keyword evidence="5 8" id="KW-0808">Transferase</keyword>
<evidence type="ECO:0000256" key="6">
    <source>
        <dbReference type="ARBA" id="ARBA00022691"/>
    </source>
</evidence>
<evidence type="ECO:0000256" key="2">
    <source>
        <dbReference type="ARBA" id="ARBA00005879"/>
    </source>
</evidence>
<dbReference type="GO" id="GO:0030788">
    <property type="term" value="F:precorrin-2 C20-methyltransferase activity"/>
    <property type="evidence" value="ECO:0007669"/>
    <property type="project" value="InterPro"/>
</dbReference>
<dbReference type="EC" id="2.1.1.151" evidence="8"/>
<evidence type="ECO:0000256" key="4">
    <source>
        <dbReference type="ARBA" id="ARBA00022603"/>
    </source>
</evidence>
<comment type="similarity">
    <text evidence="2">Belongs to the precorrin methyltransferase family.</text>
</comment>
<dbReference type="CDD" id="cd11645">
    <property type="entry name" value="Precorrin_2_C20_MT"/>
    <property type="match status" value="1"/>
</dbReference>
<dbReference type="InterPro" id="IPR006364">
    <property type="entry name" value="CobI/CbiL/CobIJ_dom"/>
</dbReference>
<dbReference type="NCBIfam" id="TIGR01467">
    <property type="entry name" value="cobI_cbiL"/>
    <property type="match status" value="1"/>
</dbReference>
<feature type="domain" description="Tetrapyrrole methylase" evidence="7">
    <location>
        <begin position="9"/>
        <end position="220"/>
    </location>
</feature>
<dbReference type="InterPro" id="IPR012382">
    <property type="entry name" value="CobI/CbiL"/>
</dbReference>
<evidence type="ECO:0000313" key="8">
    <source>
        <dbReference type="EMBL" id="VAX09913.1"/>
    </source>
</evidence>
<dbReference type="PIRSF" id="PIRSF036427">
    <property type="entry name" value="Precrrn-2_mtase"/>
    <property type="match status" value="1"/>
</dbReference>
<dbReference type="GO" id="GO:0009236">
    <property type="term" value="P:cobalamin biosynthetic process"/>
    <property type="evidence" value="ECO:0007669"/>
    <property type="project" value="UniProtKB-UniPathway"/>
</dbReference>
<dbReference type="InterPro" id="IPR000878">
    <property type="entry name" value="4pyrrol_Mease"/>
</dbReference>
<dbReference type="GO" id="GO:0043781">
    <property type="term" value="F:cobalt-factor II C20-methyltransferase activity"/>
    <property type="evidence" value="ECO:0007669"/>
    <property type="project" value="UniProtKB-EC"/>
</dbReference>
<dbReference type="GO" id="GO:0032259">
    <property type="term" value="P:methylation"/>
    <property type="evidence" value="ECO:0007669"/>
    <property type="project" value="UniProtKB-KW"/>
</dbReference>
<comment type="pathway">
    <text evidence="1">Cofactor biosynthesis; adenosylcobalamin biosynthesis.</text>
</comment>
<dbReference type="SUPFAM" id="SSF53790">
    <property type="entry name" value="Tetrapyrrole methylase"/>
    <property type="match status" value="1"/>
</dbReference>
<dbReference type="Gene3D" id="3.40.1010.10">
    <property type="entry name" value="Cobalt-precorrin-4 Transmethylase, Domain 1"/>
    <property type="match status" value="1"/>
</dbReference>
<dbReference type="EMBL" id="UOFY01000042">
    <property type="protein sequence ID" value="VAX09913.1"/>
    <property type="molecule type" value="Genomic_DNA"/>
</dbReference>
<gene>
    <name evidence="8" type="ORF">MNBD_GAMMA25-1366</name>
</gene>